<gene>
    <name evidence="2" type="ORF">BLNAU_7677</name>
</gene>
<feature type="region of interest" description="Disordered" evidence="1">
    <location>
        <begin position="1"/>
        <end position="178"/>
    </location>
</feature>
<name>A0ABQ9Y0P8_9EUKA</name>
<feature type="compositionally biased region" description="Low complexity" evidence="1">
    <location>
        <begin position="50"/>
        <end position="63"/>
    </location>
</feature>
<protein>
    <recommendedName>
        <fullName evidence="4">B30.2/SPRY domain-containing protein</fullName>
    </recommendedName>
</protein>
<feature type="compositionally biased region" description="Polar residues" evidence="1">
    <location>
        <begin position="93"/>
        <end position="106"/>
    </location>
</feature>
<dbReference type="EMBL" id="JARBJD010000047">
    <property type="protein sequence ID" value="KAK2957299.1"/>
    <property type="molecule type" value="Genomic_DNA"/>
</dbReference>
<evidence type="ECO:0008006" key="4">
    <source>
        <dbReference type="Google" id="ProtNLM"/>
    </source>
</evidence>
<dbReference type="InterPro" id="IPR043136">
    <property type="entry name" value="B30.2/SPRY_sf"/>
</dbReference>
<dbReference type="Proteomes" id="UP001281761">
    <property type="component" value="Unassembled WGS sequence"/>
</dbReference>
<keyword evidence="3" id="KW-1185">Reference proteome</keyword>
<feature type="compositionally biased region" description="Polar residues" evidence="1">
    <location>
        <begin position="10"/>
        <end position="42"/>
    </location>
</feature>
<comment type="caution">
    <text evidence="2">The sequence shown here is derived from an EMBL/GenBank/DDBJ whole genome shotgun (WGS) entry which is preliminary data.</text>
</comment>
<dbReference type="Gene3D" id="2.60.120.920">
    <property type="match status" value="1"/>
</dbReference>
<evidence type="ECO:0000256" key="1">
    <source>
        <dbReference type="SAM" id="MobiDB-lite"/>
    </source>
</evidence>
<evidence type="ECO:0000313" key="2">
    <source>
        <dbReference type="EMBL" id="KAK2957299.1"/>
    </source>
</evidence>
<feature type="compositionally biased region" description="Polar residues" evidence="1">
    <location>
        <begin position="150"/>
        <end position="172"/>
    </location>
</feature>
<accession>A0ABQ9Y0P8</accession>
<reference evidence="2 3" key="1">
    <citation type="journal article" date="2022" name="bioRxiv">
        <title>Genomics of Preaxostyla Flagellates Illuminates Evolutionary Transitions and the Path Towards Mitochondrial Loss.</title>
        <authorList>
            <person name="Novak L.V.F."/>
            <person name="Treitli S.C."/>
            <person name="Pyrih J."/>
            <person name="Halakuc P."/>
            <person name="Pipaliya S.V."/>
            <person name="Vacek V."/>
            <person name="Brzon O."/>
            <person name="Soukal P."/>
            <person name="Eme L."/>
            <person name="Dacks J.B."/>
            <person name="Karnkowska A."/>
            <person name="Elias M."/>
            <person name="Hampl V."/>
        </authorList>
    </citation>
    <scope>NUCLEOTIDE SEQUENCE [LARGE SCALE GENOMIC DNA]</scope>
    <source>
        <strain evidence="2">NAU3</strain>
        <tissue evidence="2">Gut</tissue>
    </source>
</reference>
<proteinExistence type="predicted"/>
<organism evidence="2 3">
    <name type="scientific">Blattamonas nauphoetae</name>
    <dbReference type="NCBI Taxonomy" id="2049346"/>
    <lineage>
        <taxon>Eukaryota</taxon>
        <taxon>Metamonada</taxon>
        <taxon>Preaxostyla</taxon>
        <taxon>Oxymonadida</taxon>
        <taxon>Blattamonas</taxon>
    </lineage>
</organism>
<sequence length="412" mass="45334">MSRETRPTKGNDSTSNSIAPSTLTSQSNTTGPPRVPSSQSRISLHLPRYTLSLPTSTSSHTSSNFHPRLTPTQLAHNTKTKRNVALLAPKPQPNTFDSRHSTSAFPPNSAAVPKPTQSIRTLSKVVPRNPIQKRARSPSSLVEHDRNRQHSVSQSQSTPVLPKLPQSSSQLKPPQKASYSPKIYNSFYTSPKLPKAPTPLQTLPKFIFADRSHFSIKRTAITRTEHGQDEQIFPARIIALLHVLKQHKSFLSLPSSVFIRNPFTSGVVSITITILSSSNLYCQVNFGLMDSKSPIPKIGEILGAGVKDSVGLDQYGSLWINTPSSDSGQYYHSELKEGDCVRMEVDLDSTPRTVQFFVNGEAGECYVSGIPSSVRIGFSVRGPETAFRIDNISRLPRSTPILEGMRGIKWRA</sequence>
<evidence type="ECO:0000313" key="3">
    <source>
        <dbReference type="Proteomes" id="UP001281761"/>
    </source>
</evidence>